<comment type="caution">
    <text evidence="1">The sequence shown here is derived from an EMBL/GenBank/DDBJ whole genome shotgun (WGS) entry which is preliminary data.</text>
</comment>
<keyword evidence="2" id="KW-1185">Reference proteome</keyword>
<gene>
    <name evidence="1" type="ORF">I6N96_01145</name>
</gene>
<dbReference type="Proteomes" id="UP000673375">
    <property type="component" value="Unassembled WGS sequence"/>
</dbReference>
<accession>A0ABS4CEE5</accession>
<evidence type="ECO:0000313" key="2">
    <source>
        <dbReference type="Proteomes" id="UP000673375"/>
    </source>
</evidence>
<dbReference type="EMBL" id="JAEDXU010000001">
    <property type="protein sequence ID" value="MBP1044867.1"/>
    <property type="molecule type" value="Genomic_DNA"/>
</dbReference>
<reference evidence="1 2" key="1">
    <citation type="submission" date="2020-12" db="EMBL/GenBank/DDBJ databases">
        <title>Vagococcus allomyrinae sp. nov. and Enterococcus lavae sp. nov., isolated from the larvae of Allomyrina dichotoma.</title>
        <authorList>
            <person name="Lee S.D."/>
        </authorList>
    </citation>
    <scope>NUCLEOTIDE SEQUENCE [LARGE SCALE GENOMIC DNA]</scope>
    <source>
        <strain evidence="1 2">BWM-S5</strain>
    </source>
</reference>
<organism evidence="1 2">
    <name type="scientific">Enterococcus larvae</name>
    <dbReference type="NCBI Taxonomy" id="2794352"/>
    <lineage>
        <taxon>Bacteria</taxon>
        <taxon>Bacillati</taxon>
        <taxon>Bacillota</taxon>
        <taxon>Bacilli</taxon>
        <taxon>Lactobacillales</taxon>
        <taxon>Enterococcaceae</taxon>
        <taxon>Enterococcus</taxon>
    </lineage>
</organism>
<proteinExistence type="predicted"/>
<name>A0ABS4CEE5_9ENTE</name>
<evidence type="ECO:0000313" key="1">
    <source>
        <dbReference type="EMBL" id="MBP1044867.1"/>
    </source>
</evidence>
<sequence>MAKFQKRSKKLNVGKFMPPSFHKLPDKDFDITKSETVQWLIQQPDILAYVWDQFKQSGDVEFNPKTGKWKGIFYGDEDNEGHYTHGGTWVRDIPDDERWGNELD</sequence>
<dbReference type="RefSeq" id="WP_209555662.1">
    <property type="nucleotide sequence ID" value="NZ_JAEDXU010000001.1"/>
</dbReference>
<protein>
    <submittedName>
        <fullName evidence="1">Uncharacterized protein</fullName>
    </submittedName>
</protein>